<proteinExistence type="predicted"/>
<accession>A0A8H6BZQ6</accession>
<name>A0A8H6BZQ6_CANAX</name>
<organism evidence="1 2">
    <name type="scientific">Candida albicans</name>
    <name type="common">Yeast</name>
    <dbReference type="NCBI Taxonomy" id="5476"/>
    <lineage>
        <taxon>Eukaryota</taxon>
        <taxon>Fungi</taxon>
        <taxon>Dikarya</taxon>
        <taxon>Ascomycota</taxon>
        <taxon>Saccharomycotina</taxon>
        <taxon>Pichiomycetes</taxon>
        <taxon>Debaryomycetaceae</taxon>
        <taxon>Candida/Lodderomyces clade</taxon>
        <taxon>Candida</taxon>
    </lineage>
</organism>
<evidence type="ECO:0000313" key="1">
    <source>
        <dbReference type="EMBL" id="KAF6070040.1"/>
    </source>
</evidence>
<dbReference type="AlphaFoldDB" id="A0A8H6BZQ6"/>
<dbReference type="InterPro" id="IPR027417">
    <property type="entry name" value="P-loop_NTPase"/>
</dbReference>
<protein>
    <recommendedName>
        <fullName evidence="3">ATPase domain-containing protein</fullName>
    </recommendedName>
</protein>
<evidence type="ECO:0008006" key="3">
    <source>
        <dbReference type="Google" id="ProtNLM"/>
    </source>
</evidence>
<dbReference type="PANTHER" id="PTHR36168:SF1">
    <property type="entry name" value="ORC1-LIKE AAA ATPASE DOMAIN-CONTAINING PROTEIN"/>
    <property type="match status" value="1"/>
</dbReference>
<evidence type="ECO:0000313" key="2">
    <source>
        <dbReference type="Proteomes" id="UP000536275"/>
    </source>
</evidence>
<reference evidence="1 2" key="1">
    <citation type="submission" date="2020-03" db="EMBL/GenBank/DDBJ databases">
        <title>FDA dAtabase for Regulatory Grade micrObial Sequences (FDA-ARGOS): Supporting development and validation of Infectious Disease Dx tests.</title>
        <authorList>
            <person name="Campos J."/>
            <person name="Goldberg B."/>
            <person name="Tallon L."/>
            <person name="Sadzewicz L."/>
            <person name="Vavikolanu K."/>
            <person name="Mehta A."/>
            <person name="Aluvathingal J."/>
            <person name="Nadendla S."/>
            <person name="Nandy P."/>
            <person name="Geyer C."/>
            <person name="Yan Y."/>
            <person name="Sichtig H."/>
        </authorList>
    </citation>
    <scope>NUCLEOTIDE SEQUENCE [LARGE SCALE GENOMIC DNA]</scope>
    <source>
        <strain evidence="1 2">FDAARGOS_656</strain>
    </source>
</reference>
<dbReference type="EMBL" id="JABWAD010000028">
    <property type="protein sequence ID" value="KAF6070040.1"/>
    <property type="molecule type" value="Genomic_DNA"/>
</dbReference>
<dbReference type="SUPFAM" id="SSF52540">
    <property type="entry name" value="P-loop containing nucleoside triphosphate hydrolases"/>
    <property type="match status" value="1"/>
</dbReference>
<dbReference type="Proteomes" id="UP000536275">
    <property type="component" value="Unassembled WGS sequence"/>
</dbReference>
<gene>
    <name evidence="1" type="ORF">FOB64_002736</name>
</gene>
<dbReference type="PANTHER" id="PTHR36168">
    <property type="entry name" value="CHROMOSOME 1, WHOLE GENOME SHOTGUN SEQUENCE"/>
    <property type="match status" value="1"/>
</dbReference>
<sequence length="259" mass="29974">MHVLRKMNDAFETGDPSAQLKMHTRTHDDSLEDEINAHWVDRPQQKLLNDIIAGDIIGRYFLIIGEKGTGKTSLILESMKRVNGFNVCIFDAHADPEIFRIRLGKALNFTFNEDYIGSLFSIRGPRDTTALLDIERAFKNEEGVKLLELLQQKAESLSGSGLLTMIFNSDDYWVYEKLKQLGTRLELINVRDFNRMETINALKFVRHRYFPKLEKLDDELCNAVYDLIGGRPQHITQVARHRDIMKACHQIIDRKRHGF</sequence>
<comment type="caution">
    <text evidence="1">The sequence shown here is derived from an EMBL/GenBank/DDBJ whole genome shotgun (WGS) entry which is preliminary data.</text>
</comment>